<dbReference type="PaxDb" id="7159-AAEL016978-PA"/>
<evidence type="ECO:0000256" key="3">
    <source>
        <dbReference type="ARBA" id="ARBA00022833"/>
    </source>
</evidence>
<reference evidence="6" key="2">
    <citation type="journal article" date="2007" name="Science">
        <title>Genome sequence of Aedes aegypti, a major arbovirus vector.</title>
        <authorList>
            <person name="Nene V."/>
            <person name="Wortman J.R."/>
            <person name="Lawson D."/>
            <person name="Haas B."/>
            <person name="Kodira C."/>
            <person name="Tu Z.J."/>
            <person name="Loftus B."/>
            <person name="Xi Z."/>
            <person name="Megy K."/>
            <person name="Grabherr M."/>
            <person name="Ren Q."/>
            <person name="Zdobnov E.M."/>
            <person name="Lobo N.F."/>
            <person name="Campbell K.S."/>
            <person name="Brown S.E."/>
            <person name="Bonaldo M.F."/>
            <person name="Zhu J."/>
            <person name="Sinkins S.P."/>
            <person name="Hogenkamp D.G."/>
            <person name="Amedeo P."/>
            <person name="Arensburger P."/>
            <person name="Atkinson P.W."/>
            <person name="Bidwell S."/>
            <person name="Biedler J."/>
            <person name="Birney E."/>
            <person name="Bruggner R.V."/>
            <person name="Costas J."/>
            <person name="Coy M.R."/>
            <person name="Crabtree J."/>
            <person name="Crawford M."/>
            <person name="Debruyn B."/>
            <person name="Decaprio D."/>
            <person name="Eiglmeier K."/>
            <person name="Eisenstadt E."/>
            <person name="El-Dorry H."/>
            <person name="Gelbart W.M."/>
            <person name="Gomes S.L."/>
            <person name="Hammond M."/>
            <person name="Hannick L.I."/>
            <person name="Hogan J.R."/>
            <person name="Holmes M.H."/>
            <person name="Jaffe D."/>
            <person name="Johnston J.S."/>
            <person name="Kennedy R.C."/>
            <person name="Koo H."/>
            <person name="Kravitz S."/>
            <person name="Kriventseva E.V."/>
            <person name="Kulp D."/>
            <person name="Labutti K."/>
            <person name="Lee E."/>
            <person name="Li S."/>
            <person name="Lovin D.D."/>
            <person name="Mao C."/>
            <person name="Mauceli E."/>
            <person name="Menck C.F."/>
            <person name="Miller J.R."/>
            <person name="Montgomery P."/>
            <person name="Mori A."/>
            <person name="Nascimento A.L."/>
            <person name="Naveira H.F."/>
            <person name="Nusbaum C."/>
            <person name="O'leary S."/>
            <person name="Orvis J."/>
            <person name="Pertea M."/>
            <person name="Quesneville H."/>
            <person name="Reidenbach K.R."/>
            <person name="Rogers Y.H."/>
            <person name="Roth C.W."/>
            <person name="Schneider J.R."/>
            <person name="Schatz M."/>
            <person name="Shumway M."/>
            <person name="Stanke M."/>
            <person name="Stinson E.O."/>
            <person name="Tubio J.M."/>
            <person name="Vanzee J.P."/>
            <person name="Verjovski-Almeida S."/>
            <person name="Werner D."/>
            <person name="White O."/>
            <person name="Wyder S."/>
            <person name="Zeng Q."/>
            <person name="Zhao Q."/>
            <person name="Zhao Y."/>
            <person name="Hill C.A."/>
            <person name="Raikhel A.S."/>
            <person name="Soares M.B."/>
            <person name="Knudson D.L."/>
            <person name="Lee N.H."/>
            <person name="Galagan J."/>
            <person name="Salzberg S.L."/>
            <person name="Paulsen I.T."/>
            <person name="Dimopoulos G."/>
            <person name="Collins F.H."/>
            <person name="Birren B."/>
            <person name="Fraser-Liggett C.M."/>
            <person name="Severson D.W."/>
        </authorList>
    </citation>
    <scope>NUCLEOTIDE SEQUENCE [LARGE SCALE GENOMIC DNA]</scope>
    <source>
        <strain evidence="6">Liverpool</strain>
    </source>
</reference>
<feature type="domain" description="FLYWCH-type" evidence="4">
    <location>
        <begin position="29"/>
        <end position="99"/>
    </location>
</feature>
<dbReference type="VEuPathDB" id="VectorBase:AAEL021552"/>
<proteinExistence type="predicted"/>
<dbReference type="AlphaFoldDB" id="J9HFT6"/>
<dbReference type="PhylomeDB" id="J9HFT6"/>
<dbReference type="InterPro" id="IPR007588">
    <property type="entry name" value="Znf_FLYWCH"/>
</dbReference>
<evidence type="ECO:0000256" key="2">
    <source>
        <dbReference type="ARBA" id="ARBA00022771"/>
    </source>
</evidence>
<feature type="domain" description="MULE transposase" evidence="5">
    <location>
        <begin position="239"/>
        <end position="317"/>
    </location>
</feature>
<keyword evidence="2" id="KW-0863">Zinc-finger</keyword>
<protein>
    <submittedName>
        <fullName evidence="6">AAEL016978-PA</fullName>
    </submittedName>
</protein>
<evidence type="ECO:0000313" key="7">
    <source>
        <dbReference type="Proteomes" id="UP000682892"/>
    </source>
</evidence>
<dbReference type="Pfam" id="PF10551">
    <property type="entry name" value="MULE"/>
    <property type="match status" value="1"/>
</dbReference>
<dbReference type="HOGENOM" id="CLU_015060_1_1_1"/>
<dbReference type="GO" id="GO:0008270">
    <property type="term" value="F:zinc ion binding"/>
    <property type="evidence" value="ECO:0007669"/>
    <property type="project" value="UniProtKB-KW"/>
</dbReference>
<evidence type="ECO:0000259" key="4">
    <source>
        <dbReference type="Pfam" id="PF04500"/>
    </source>
</evidence>
<keyword evidence="1" id="KW-0479">Metal-binding</keyword>
<evidence type="ECO:0000256" key="1">
    <source>
        <dbReference type="ARBA" id="ARBA00022723"/>
    </source>
</evidence>
<reference evidence="6" key="3">
    <citation type="submission" date="2012-09" db="EMBL/GenBank/DDBJ databases">
        <authorList>
            <consortium name="VectorBase"/>
        </authorList>
    </citation>
    <scope>NUCLEOTIDE SEQUENCE</scope>
    <source>
        <strain evidence="6">Liverpool</strain>
    </source>
</reference>
<accession>J9HFT6</accession>
<dbReference type="Proteomes" id="UP000682892">
    <property type="component" value="Unassembled WGS sequence"/>
</dbReference>
<dbReference type="eggNOG" id="ENOG502S0E9">
    <property type="taxonomic scope" value="Eukaryota"/>
</dbReference>
<reference evidence="6" key="1">
    <citation type="submission" date="2005-10" db="EMBL/GenBank/DDBJ databases">
        <authorList>
            <person name="Loftus B.J."/>
            <person name="Nene V.M."/>
            <person name="Hannick L.I."/>
            <person name="Bidwell S."/>
            <person name="Haas B."/>
            <person name="Amedeo P."/>
            <person name="Orvis J."/>
            <person name="Wortman J.R."/>
            <person name="White O.R."/>
            <person name="Salzberg S."/>
            <person name="Shumway M."/>
            <person name="Koo H."/>
            <person name="Zhao Y."/>
            <person name="Holmes M."/>
            <person name="Miller J."/>
            <person name="Schatz M."/>
            <person name="Pop M."/>
            <person name="Pai G."/>
            <person name="Utterback T."/>
            <person name="Rogers Y.-H."/>
            <person name="Kravitz S."/>
            <person name="Fraser C.M."/>
        </authorList>
    </citation>
    <scope>NUCLEOTIDE SEQUENCE</scope>
    <source>
        <strain evidence="6">Liverpool</strain>
    </source>
</reference>
<dbReference type="InterPro" id="IPR018289">
    <property type="entry name" value="MULE_transposase_dom"/>
</dbReference>
<gene>
    <name evidence="6" type="ORF">AaeL_AAEL016978</name>
</gene>
<evidence type="ECO:0000313" key="6">
    <source>
        <dbReference type="EMBL" id="EJY57707.1"/>
    </source>
</evidence>
<keyword evidence="3" id="KW-0862">Zinc</keyword>
<sequence length="511" mass="58310">MSLASDEIDGEGGAVGEFGAHNSKEVEILKTSRGKDLLALDGYVFYRNSQRGNRCYWECKGRSRKPEGQLPLPKCPARVTTDFFDNKHELLSYKGVHTHSPDLTLIQEIKQRNMLKEAAATDGAKPSDIIRQVYDVTALSPDQRRLSMNAQRKIIKRARNEEHASETIALDSIDVPFDLIRAIDGSQFYQAQVRADSHSAFIFATLDDIKILMNSKFWIVASTFSAKTGLQRQVLVIHSSIGPSHQQMSPAIYVLVAASYEPLYRQVFCKLKEIVHSMEQKLNPQLVLTDFEKPLVNALEAEFPQTRQSMCFFHFSHHLFRSVEKHGLAMSFEKNYWLFQNYKRLKALAYLPAEHIPDAFYVLKSNAPLELHRFLDDFADNFIFGKVTVNTVDGTPMRSRPTFSPTFWSLHPNILLAIPGTYQHSKEWHYRMARILTAYHSDPLNVFRSFQHEQQEAQTKLAATLAGMGSSRRTEEDMRNETVRSVATNFTSYPTLQFLDTIVDNFGSEGR</sequence>
<organism evidence="6 7">
    <name type="scientific">Aedes aegypti</name>
    <name type="common">Yellowfever mosquito</name>
    <name type="synonym">Culex aegypti</name>
    <dbReference type="NCBI Taxonomy" id="7159"/>
    <lineage>
        <taxon>Eukaryota</taxon>
        <taxon>Metazoa</taxon>
        <taxon>Ecdysozoa</taxon>
        <taxon>Arthropoda</taxon>
        <taxon>Hexapoda</taxon>
        <taxon>Insecta</taxon>
        <taxon>Pterygota</taxon>
        <taxon>Neoptera</taxon>
        <taxon>Endopterygota</taxon>
        <taxon>Diptera</taxon>
        <taxon>Nematocera</taxon>
        <taxon>Culicoidea</taxon>
        <taxon>Culicidae</taxon>
        <taxon>Culicinae</taxon>
        <taxon>Aedini</taxon>
        <taxon>Aedes</taxon>
        <taxon>Stegomyia</taxon>
    </lineage>
</organism>
<evidence type="ECO:0000259" key="5">
    <source>
        <dbReference type="Pfam" id="PF10551"/>
    </source>
</evidence>
<name>J9HFT6_AEDAE</name>
<dbReference type="Gene3D" id="2.20.25.240">
    <property type="match status" value="1"/>
</dbReference>
<dbReference type="EMBL" id="CH477471">
    <property type="protein sequence ID" value="EJY57707.1"/>
    <property type="molecule type" value="Genomic_DNA"/>
</dbReference>
<dbReference type="Pfam" id="PF04500">
    <property type="entry name" value="FLYWCH"/>
    <property type="match status" value="1"/>
</dbReference>